<dbReference type="NCBIfam" id="TIGR01135">
    <property type="entry name" value="glmS"/>
    <property type="match status" value="1"/>
</dbReference>
<name>N9WCV2_9CLOT</name>
<evidence type="ECO:0000256" key="3">
    <source>
        <dbReference type="ARBA" id="ARBA00012916"/>
    </source>
</evidence>
<dbReference type="InterPro" id="IPR001347">
    <property type="entry name" value="SIS_dom"/>
</dbReference>
<feature type="initiator methionine" description="Removed" evidence="10">
    <location>
        <position position="1"/>
    </location>
</feature>
<dbReference type="NCBIfam" id="NF001484">
    <property type="entry name" value="PRK00331.1"/>
    <property type="match status" value="1"/>
</dbReference>
<dbReference type="EC" id="2.6.1.16" evidence="3 10"/>
<evidence type="ECO:0000256" key="8">
    <source>
        <dbReference type="ARBA" id="ARBA00022737"/>
    </source>
</evidence>
<dbReference type="Proteomes" id="UP000013097">
    <property type="component" value="Unassembled WGS sequence"/>
</dbReference>
<protein>
    <recommendedName>
        <fullName evidence="4 10">Glutamine--fructose-6-phosphate aminotransferase [isomerizing]</fullName>
        <ecNumber evidence="3 10">2.6.1.16</ecNumber>
    </recommendedName>
    <alternativeName>
        <fullName evidence="10">D-fructose-6-phosphate amidotransferase</fullName>
    </alternativeName>
    <alternativeName>
        <fullName evidence="10">GFAT</fullName>
    </alternativeName>
    <alternativeName>
        <fullName evidence="10">Glucosamine-6-phosphate synthase</fullName>
    </alternativeName>
    <alternativeName>
        <fullName evidence="10">Hexosephosphate aminotransferase</fullName>
    </alternativeName>
    <alternativeName>
        <fullName evidence="10">L-glutamine--D-fructose-6-phosphate amidotransferase</fullName>
    </alternativeName>
</protein>
<dbReference type="InterPro" id="IPR017932">
    <property type="entry name" value="GATase_2_dom"/>
</dbReference>
<dbReference type="AlphaFoldDB" id="N9WCV2"/>
<keyword evidence="5 10" id="KW-0963">Cytoplasm</keyword>
<reference evidence="13 14" key="1">
    <citation type="submission" date="2013-01" db="EMBL/GenBank/DDBJ databases">
        <title>The Genome Sequence of Clostridium colicanis 209318.</title>
        <authorList>
            <consortium name="The Broad Institute Genome Sequencing Platform"/>
            <person name="Earl A."/>
            <person name="Ward D."/>
            <person name="Feldgarden M."/>
            <person name="Gevers D."/>
            <person name="Courvalin P."/>
            <person name="Lambert T."/>
            <person name="Walker B."/>
            <person name="Young S.K."/>
            <person name="Zeng Q."/>
            <person name="Gargeya S."/>
            <person name="Fitzgerald M."/>
            <person name="Haas B."/>
            <person name="Abouelleil A."/>
            <person name="Alvarado L."/>
            <person name="Arachchi H.M."/>
            <person name="Berlin A.M."/>
            <person name="Chapman S.B."/>
            <person name="Dewar J."/>
            <person name="Goldberg J."/>
            <person name="Griggs A."/>
            <person name="Gujja S."/>
            <person name="Hansen M."/>
            <person name="Howarth C."/>
            <person name="Imamovic A."/>
            <person name="Larimer J."/>
            <person name="McCowan C."/>
            <person name="Murphy C."/>
            <person name="Neiman D."/>
            <person name="Pearson M."/>
            <person name="Priest M."/>
            <person name="Roberts A."/>
            <person name="Saif S."/>
            <person name="Shea T."/>
            <person name="Sisk P."/>
            <person name="Sykes S."/>
            <person name="Wortman J."/>
            <person name="Nusbaum C."/>
            <person name="Birren B."/>
        </authorList>
    </citation>
    <scope>NUCLEOTIDE SEQUENCE [LARGE SCALE GENOMIC DNA]</scope>
    <source>
        <strain evidence="13 14">209318</strain>
    </source>
</reference>
<comment type="caution">
    <text evidence="13">The sequence shown here is derived from an EMBL/GenBank/DDBJ whole genome shotgun (WGS) entry which is preliminary data.</text>
</comment>
<dbReference type="GO" id="GO:0006047">
    <property type="term" value="P:UDP-N-acetylglucosamine metabolic process"/>
    <property type="evidence" value="ECO:0007669"/>
    <property type="project" value="TreeGrafter"/>
</dbReference>
<evidence type="ECO:0000256" key="5">
    <source>
        <dbReference type="ARBA" id="ARBA00022490"/>
    </source>
</evidence>
<dbReference type="InterPro" id="IPR047084">
    <property type="entry name" value="GFAT_N"/>
</dbReference>
<dbReference type="InterPro" id="IPR035466">
    <property type="entry name" value="GlmS/AgaS_SIS"/>
</dbReference>
<evidence type="ECO:0000259" key="12">
    <source>
        <dbReference type="PROSITE" id="PS51464"/>
    </source>
</evidence>
<comment type="subcellular location">
    <subcellularLocation>
        <location evidence="2 10">Cytoplasm</location>
    </subcellularLocation>
</comment>
<evidence type="ECO:0000256" key="10">
    <source>
        <dbReference type="HAMAP-Rule" id="MF_00164"/>
    </source>
</evidence>
<dbReference type="GO" id="GO:0097367">
    <property type="term" value="F:carbohydrate derivative binding"/>
    <property type="evidence" value="ECO:0007669"/>
    <property type="project" value="InterPro"/>
</dbReference>
<keyword evidence="9" id="KW-0315">Glutamine amidotransferase</keyword>
<dbReference type="RefSeq" id="WP_002598813.1">
    <property type="nucleotide sequence ID" value="NZ_KB850956.1"/>
</dbReference>
<feature type="domain" description="Glutamine amidotransferase type-2" evidence="11">
    <location>
        <begin position="2"/>
        <end position="217"/>
    </location>
</feature>
<dbReference type="CDD" id="cd05008">
    <property type="entry name" value="SIS_GlmS_GlmD_1"/>
    <property type="match status" value="1"/>
</dbReference>
<dbReference type="Pfam" id="PF01380">
    <property type="entry name" value="SIS"/>
    <property type="match status" value="2"/>
</dbReference>
<keyword evidence="14" id="KW-1185">Reference proteome</keyword>
<dbReference type="InterPro" id="IPR029055">
    <property type="entry name" value="Ntn_hydrolases_N"/>
</dbReference>
<evidence type="ECO:0000256" key="2">
    <source>
        <dbReference type="ARBA" id="ARBA00004496"/>
    </source>
</evidence>
<dbReference type="GO" id="GO:0005829">
    <property type="term" value="C:cytosol"/>
    <property type="evidence" value="ECO:0007669"/>
    <property type="project" value="TreeGrafter"/>
</dbReference>
<dbReference type="PROSITE" id="PS51464">
    <property type="entry name" value="SIS"/>
    <property type="match status" value="2"/>
</dbReference>
<gene>
    <name evidence="10" type="primary">glmS</name>
    <name evidence="13" type="ORF">HMPREF1092_02337</name>
</gene>
<proteinExistence type="inferred from homology"/>
<accession>N9WCV2</accession>
<dbReference type="Pfam" id="PF13522">
    <property type="entry name" value="GATase_6"/>
    <property type="match status" value="1"/>
</dbReference>
<dbReference type="Gene3D" id="3.40.50.10490">
    <property type="entry name" value="Glucose-6-phosphate isomerase like protein, domain 1"/>
    <property type="match status" value="2"/>
</dbReference>
<dbReference type="InterPro" id="IPR005855">
    <property type="entry name" value="GFAT"/>
</dbReference>
<dbReference type="InterPro" id="IPR035490">
    <property type="entry name" value="GlmS/FrlB_SIS"/>
</dbReference>
<evidence type="ECO:0000256" key="7">
    <source>
        <dbReference type="ARBA" id="ARBA00022679"/>
    </source>
</evidence>
<dbReference type="SUPFAM" id="SSF53697">
    <property type="entry name" value="SIS domain"/>
    <property type="match status" value="1"/>
</dbReference>
<dbReference type="GO" id="GO:0006487">
    <property type="term" value="P:protein N-linked glycosylation"/>
    <property type="evidence" value="ECO:0007669"/>
    <property type="project" value="TreeGrafter"/>
</dbReference>
<dbReference type="Gene3D" id="3.60.20.10">
    <property type="entry name" value="Glutamine Phosphoribosylpyrophosphate, subunit 1, domain 1"/>
    <property type="match status" value="1"/>
</dbReference>
<evidence type="ECO:0000256" key="6">
    <source>
        <dbReference type="ARBA" id="ARBA00022576"/>
    </source>
</evidence>
<dbReference type="HAMAP" id="MF_00164">
    <property type="entry name" value="GlmS"/>
    <property type="match status" value="1"/>
</dbReference>
<comment type="subunit">
    <text evidence="10">Homodimer.</text>
</comment>
<comment type="function">
    <text evidence="10">Catalyzes the first step in hexosamine metabolism, converting fructose-6P into glucosamine-6P using glutamine as a nitrogen source.</text>
</comment>
<dbReference type="FunFam" id="3.40.50.10490:FF:000022">
    <property type="entry name" value="Glutamine--fructose-6-phosphate aminotransferase [isomerizing]"/>
    <property type="match status" value="1"/>
</dbReference>
<dbReference type="GO" id="GO:0004360">
    <property type="term" value="F:glutamine-fructose-6-phosphate transaminase (isomerizing) activity"/>
    <property type="evidence" value="ECO:0007669"/>
    <property type="project" value="UniProtKB-UniRule"/>
</dbReference>
<dbReference type="PROSITE" id="PS51278">
    <property type="entry name" value="GATASE_TYPE_2"/>
    <property type="match status" value="1"/>
</dbReference>
<dbReference type="FunFam" id="3.40.50.10490:FF:000001">
    <property type="entry name" value="Glutamine--fructose-6-phosphate aminotransferase [isomerizing]"/>
    <property type="match status" value="1"/>
</dbReference>
<dbReference type="PANTHER" id="PTHR10937:SF0">
    <property type="entry name" value="GLUTAMINE--FRUCTOSE-6-PHOSPHATE TRANSAMINASE (ISOMERIZING)"/>
    <property type="match status" value="1"/>
</dbReference>
<evidence type="ECO:0000256" key="9">
    <source>
        <dbReference type="ARBA" id="ARBA00022962"/>
    </source>
</evidence>
<organism evidence="13 14">
    <name type="scientific">Clostridium thermobutyricum</name>
    <dbReference type="NCBI Taxonomy" id="29372"/>
    <lineage>
        <taxon>Bacteria</taxon>
        <taxon>Bacillati</taxon>
        <taxon>Bacillota</taxon>
        <taxon>Clostridia</taxon>
        <taxon>Eubacteriales</taxon>
        <taxon>Clostridiaceae</taxon>
        <taxon>Clostridium</taxon>
    </lineage>
</organism>
<dbReference type="CDD" id="cd00714">
    <property type="entry name" value="GFAT"/>
    <property type="match status" value="1"/>
</dbReference>
<dbReference type="GO" id="GO:0005975">
    <property type="term" value="P:carbohydrate metabolic process"/>
    <property type="evidence" value="ECO:0007669"/>
    <property type="project" value="UniProtKB-UniRule"/>
</dbReference>
<comment type="catalytic activity">
    <reaction evidence="1 10">
        <text>D-fructose 6-phosphate + L-glutamine = D-glucosamine 6-phosphate + L-glutamate</text>
        <dbReference type="Rhea" id="RHEA:13237"/>
        <dbReference type="ChEBI" id="CHEBI:29985"/>
        <dbReference type="ChEBI" id="CHEBI:58359"/>
        <dbReference type="ChEBI" id="CHEBI:58725"/>
        <dbReference type="ChEBI" id="CHEBI:61527"/>
        <dbReference type="EC" id="2.6.1.16"/>
    </reaction>
</comment>
<keyword evidence="7 10" id="KW-0808">Transferase</keyword>
<evidence type="ECO:0000259" key="11">
    <source>
        <dbReference type="PROSITE" id="PS51278"/>
    </source>
</evidence>
<feature type="domain" description="SIS" evidence="12">
    <location>
        <begin position="457"/>
        <end position="598"/>
    </location>
</feature>
<dbReference type="EMBL" id="AGYT01000012">
    <property type="protein sequence ID" value="ENZ00685.1"/>
    <property type="molecule type" value="Genomic_DNA"/>
</dbReference>
<feature type="domain" description="SIS" evidence="12">
    <location>
        <begin position="285"/>
        <end position="424"/>
    </location>
</feature>
<dbReference type="CDD" id="cd05009">
    <property type="entry name" value="SIS_GlmS_GlmD_2"/>
    <property type="match status" value="1"/>
</dbReference>
<dbReference type="SUPFAM" id="SSF56235">
    <property type="entry name" value="N-terminal nucleophile aminohydrolases (Ntn hydrolases)"/>
    <property type="match status" value="1"/>
</dbReference>
<evidence type="ECO:0000313" key="13">
    <source>
        <dbReference type="EMBL" id="ENZ00685.1"/>
    </source>
</evidence>
<dbReference type="PATRIC" id="fig|999411.4.peg.2290"/>
<dbReference type="eggNOG" id="COG0449">
    <property type="taxonomic scope" value="Bacteria"/>
</dbReference>
<feature type="active site" description="For Fru-6P isomerization activity" evidence="10">
    <location>
        <position position="603"/>
    </location>
</feature>
<evidence type="ECO:0000313" key="14">
    <source>
        <dbReference type="Proteomes" id="UP000013097"/>
    </source>
</evidence>
<feature type="active site" description="Nucleophile; for GATase activity" evidence="10">
    <location>
        <position position="2"/>
    </location>
</feature>
<dbReference type="PANTHER" id="PTHR10937">
    <property type="entry name" value="GLUCOSAMINE--FRUCTOSE-6-PHOSPHATE AMINOTRANSFERASE, ISOMERIZING"/>
    <property type="match status" value="1"/>
</dbReference>
<keyword evidence="6 10" id="KW-0032">Aminotransferase</keyword>
<dbReference type="FunFam" id="3.60.20.10:FF:000006">
    <property type="entry name" value="Glutamine--fructose-6-phosphate aminotransferase [isomerizing]"/>
    <property type="match status" value="1"/>
</dbReference>
<evidence type="ECO:0000256" key="1">
    <source>
        <dbReference type="ARBA" id="ARBA00001031"/>
    </source>
</evidence>
<dbReference type="GO" id="GO:0006002">
    <property type="term" value="P:fructose 6-phosphate metabolic process"/>
    <property type="evidence" value="ECO:0007669"/>
    <property type="project" value="TreeGrafter"/>
</dbReference>
<dbReference type="InterPro" id="IPR046348">
    <property type="entry name" value="SIS_dom_sf"/>
</dbReference>
<keyword evidence="8" id="KW-0677">Repeat</keyword>
<dbReference type="HOGENOM" id="CLU_012520_5_2_9"/>
<sequence length="608" mass="67650">MCGIVGYVGEKRATNFLVEGLSKLEYRGYDSAGVAVQEGESLSVRKHKGRLTNLEKELEKNSLEGYVGIGHTRWATHGAPSDTNSHPHLSNNGKIAVVHNGIIENYIELRKFLGEKGYKFLSETDTEVIPNLVDYYYDGNLFDAVVKATERLEGSFAIGVISEEDKDTLIGVRKDSPLIVGLGENENFIASDIPAVLSYTRKVYLLEDEEFVLMNKEGVTLLDKKGNKIDKEIFNVTWDEKAAEKGGFDSFMLKEIHEQPKAIRDTMTSRISMEHGVFFDDFKISKEELESIDRIYIVACGTAYHAGLMGKASIERLAKIPVEVDIASEFRYRNPLVTEKSLVIILSQSGETADTLAALRDCKNVGARVLVVTNVVGSTMSREADHVIYTMAGPEISVASTKAYTTQVLVMHMIAIYFSELRELNSKEELDNIKKEMLMLPEVIEEVLNIKEDVKAIAEEIKDEKDLYFLGRGMDFFLALEGSLKLKEISYIHSEAYAGGELKHGPIALIEEGTKVVSILTQKNLIDKMISNVVEIKSRGAKVFGVTFKDMAKACQVLDKVLFIPETHEILAPIVAAVTMQLLAYYVASLKGFDIDKPRNLAKSVTVE</sequence>
<evidence type="ECO:0000256" key="4">
    <source>
        <dbReference type="ARBA" id="ARBA00016090"/>
    </source>
</evidence>